<feature type="region of interest" description="Disordered" evidence="11">
    <location>
        <begin position="147"/>
        <end position="184"/>
    </location>
</feature>
<sequence>MQRRRMEQEMGRFTAAISEEEEEEEGMGMKDEEEDEEEGKTSTRTPRMISVNEAMNRFQYEEQDDDEEENNNQMMGVVGGKRCRPKEEKERTKLRERQRRAITARILAGLRRHGNYNLRVRADINDVISALARQAGWVVLPDGTTFPSSTPHHHHNQGARPIPTTPSPHAAVVNNSPSSSSQLMPTTLVQSPNASFRGIVSPAVGTSSIVDYNPYRHKTVFVPNPSSSRNLAMVGDRGEIPLIESCLDGIDDKQVMDMPPKLPERDFAGTPYVPVYVMLPLGVINMKCELVDPDALMKQLRILKAVNVDGVMVDCWWGIVESHAPQVYNWSGYKQLFQIVRELKMKLQVVMSFHDCGGNVGDDVCIPLPHWVTEIGHTNPDIFFTDRDGRRNPECLTWGIDKERVLRGRTAVEVYFDYMRSFRVEFDEFFQDGVISEIEVGLGPCGELRYPSYPAKHGWRYPGIGEFQCYDQYLLKCLRKAAEARGHSFWARVPDNAGSYNSQPHDTGFFCDGGDYDSYYGRFFLNWYSQILVDHGDRVLSLAKLAFEGTCIAAKLSGIHWWYKTASHAAELTAGFYNPCNRDGYAPIASMLKKHEAALNFTCVELRTLDQHEDFPEALADPEGLVWQVLNAAWDVCIPVASENALTCHDREGYNKILENAKPMNDPDGRHLSAFTYLRLSPLLMERHNFMEFERFVKRMHGEPVLDLQT</sequence>
<evidence type="ECO:0000256" key="7">
    <source>
        <dbReference type="ARBA" id="ARBA00023326"/>
    </source>
</evidence>
<evidence type="ECO:0000313" key="13">
    <source>
        <dbReference type="EMBL" id="KAF9617628.1"/>
    </source>
</evidence>
<evidence type="ECO:0000256" key="6">
    <source>
        <dbReference type="ARBA" id="ARBA00023295"/>
    </source>
</evidence>
<evidence type="ECO:0000313" key="14">
    <source>
        <dbReference type="Proteomes" id="UP000631114"/>
    </source>
</evidence>
<feature type="binding site" evidence="9">
    <location>
        <position position="362"/>
    </location>
    <ligand>
        <name>substrate</name>
    </ligand>
</feature>
<dbReference type="PRINTS" id="PR00842">
    <property type="entry name" value="GLHYDLASE14B"/>
</dbReference>
<dbReference type="GO" id="GO:0000272">
    <property type="term" value="P:polysaccharide catabolic process"/>
    <property type="evidence" value="ECO:0007669"/>
    <property type="project" value="UniProtKB-KW"/>
</dbReference>
<dbReference type="PANTHER" id="PTHR31352">
    <property type="entry name" value="BETA-AMYLASE 1, CHLOROPLASTIC"/>
    <property type="match status" value="1"/>
</dbReference>
<keyword evidence="14" id="KW-1185">Reference proteome</keyword>
<dbReference type="GO" id="GO:0006355">
    <property type="term" value="P:regulation of DNA-templated transcription"/>
    <property type="evidence" value="ECO:0007669"/>
    <property type="project" value="UniProtKB-ARBA"/>
</dbReference>
<feature type="binding site" evidence="9">
    <location>
        <position position="560"/>
    </location>
    <ligand>
        <name>substrate</name>
    </ligand>
</feature>
<dbReference type="FunFam" id="3.20.20.80:FF:000066">
    <property type="entry name" value="Beta-amylase"/>
    <property type="match status" value="1"/>
</dbReference>
<dbReference type="PROSITE" id="PS00506">
    <property type="entry name" value="BETA_AMYLASE_1"/>
    <property type="match status" value="1"/>
</dbReference>
<evidence type="ECO:0000256" key="8">
    <source>
        <dbReference type="PIRSR" id="PIRSR601554-1"/>
    </source>
</evidence>
<keyword evidence="5 10" id="KW-0119">Carbohydrate metabolism</keyword>
<organism evidence="13 14">
    <name type="scientific">Coptis chinensis</name>
    <dbReference type="NCBI Taxonomy" id="261450"/>
    <lineage>
        <taxon>Eukaryota</taxon>
        <taxon>Viridiplantae</taxon>
        <taxon>Streptophyta</taxon>
        <taxon>Embryophyta</taxon>
        <taxon>Tracheophyta</taxon>
        <taxon>Spermatophyta</taxon>
        <taxon>Magnoliopsida</taxon>
        <taxon>Ranunculales</taxon>
        <taxon>Ranunculaceae</taxon>
        <taxon>Coptidoideae</taxon>
        <taxon>Coptis</taxon>
    </lineage>
</organism>
<evidence type="ECO:0000256" key="1">
    <source>
        <dbReference type="ARBA" id="ARBA00000546"/>
    </source>
</evidence>
<dbReference type="Proteomes" id="UP000631114">
    <property type="component" value="Unassembled WGS sequence"/>
</dbReference>
<comment type="catalytic activity">
    <reaction evidence="1 10">
        <text>Hydrolysis of (1-&gt;4)-alpha-D-glucosidic linkages in polysaccharides so as to remove successive maltose units from the non-reducing ends of the chains.</text>
        <dbReference type="EC" id="3.2.1.2"/>
    </reaction>
</comment>
<feature type="binding site" evidence="9">
    <location>
        <position position="555"/>
    </location>
    <ligand>
        <name>substrate</name>
    </ligand>
</feature>
<evidence type="ECO:0000256" key="5">
    <source>
        <dbReference type="ARBA" id="ARBA00023277"/>
    </source>
</evidence>
<evidence type="ECO:0000259" key="12">
    <source>
        <dbReference type="Pfam" id="PF05687"/>
    </source>
</evidence>
<evidence type="ECO:0000256" key="11">
    <source>
        <dbReference type="SAM" id="MobiDB-lite"/>
    </source>
</evidence>
<protein>
    <recommendedName>
        <fullName evidence="3 10">Beta-amylase</fullName>
        <ecNumber evidence="3 10">3.2.1.2</ecNumber>
    </recommendedName>
</protein>
<dbReference type="SUPFAM" id="SSF51445">
    <property type="entry name" value="(Trans)glycosidases"/>
    <property type="match status" value="1"/>
</dbReference>
<dbReference type="OrthoDB" id="1660156at2759"/>
<feature type="compositionally biased region" description="Basic and acidic residues" evidence="11">
    <location>
        <begin position="1"/>
        <end position="10"/>
    </location>
</feature>
<feature type="binding site" evidence="9">
    <location>
        <begin position="644"/>
        <end position="645"/>
    </location>
    <ligand>
        <name>substrate</name>
    </ligand>
</feature>
<feature type="active site" description="Proton acceptor" evidence="8">
    <location>
        <position position="643"/>
    </location>
</feature>
<dbReference type="EC" id="3.2.1.2" evidence="3 10"/>
<reference evidence="13 14" key="1">
    <citation type="submission" date="2020-10" db="EMBL/GenBank/DDBJ databases">
        <title>The Coptis chinensis genome and diversification of protoberbering-type alkaloids.</title>
        <authorList>
            <person name="Wang B."/>
            <person name="Shu S."/>
            <person name="Song C."/>
            <person name="Liu Y."/>
        </authorList>
    </citation>
    <scope>NUCLEOTIDE SEQUENCE [LARGE SCALE GENOMIC DNA]</scope>
    <source>
        <strain evidence="13">HL-2020</strain>
        <tissue evidence="13">Leaf</tissue>
    </source>
</reference>
<dbReference type="PRINTS" id="PR00750">
    <property type="entry name" value="BETAAMYLASE"/>
</dbReference>
<evidence type="ECO:0000256" key="10">
    <source>
        <dbReference type="RuleBase" id="RU000509"/>
    </source>
</evidence>
<feature type="binding site" evidence="9">
    <location>
        <position position="602"/>
    </location>
    <ligand>
        <name>substrate</name>
    </ligand>
</feature>
<feature type="region of interest" description="Disordered" evidence="11">
    <location>
        <begin position="62"/>
        <end position="96"/>
    </location>
</feature>
<feature type="binding site" evidence="9">
    <location>
        <position position="354"/>
    </location>
    <ligand>
        <name>substrate</name>
    </ligand>
</feature>
<feature type="active site" description="Proton donor" evidence="8">
    <location>
        <position position="447"/>
    </location>
</feature>
<dbReference type="InterPro" id="IPR017853">
    <property type="entry name" value="GH"/>
</dbReference>
<dbReference type="InterPro" id="IPR001371">
    <property type="entry name" value="Glyco_hydro_14B_pln"/>
</dbReference>
<feature type="compositionally biased region" description="Acidic residues" evidence="11">
    <location>
        <begin position="18"/>
        <end position="38"/>
    </location>
</feature>
<gene>
    <name evidence="13" type="ORF">IFM89_037691</name>
</gene>
<feature type="binding site" evidence="9">
    <location>
        <position position="679"/>
    </location>
    <ligand>
        <name>substrate</name>
    </ligand>
</feature>
<dbReference type="PANTHER" id="PTHR31352:SF59">
    <property type="entry name" value="BETA-AMYLASE"/>
    <property type="match status" value="1"/>
</dbReference>
<feature type="compositionally biased region" description="Basic and acidic residues" evidence="11">
    <location>
        <begin position="85"/>
        <end position="95"/>
    </location>
</feature>
<keyword evidence="4 10" id="KW-0378">Hydrolase</keyword>
<accession>A0A835IJC3</accession>
<evidence type="ECO:0000256" key="9">
    <source>
        <dbReference type="PIRSR" id="PIRSR601554-2"/>
    </source>
</evidence>
<comment type="similarity">
    <text evidence="2 10">Belongs to the glycosyl hydrolase 14 family.</text>
</comment>
<dbReference type="Gene3D" id="3.20.20.80">
    <property type="entry name" value="Glycosidases"/>
    <property type="match status" value="1"/>
</dbReference>
<feature type="region of interest" description="Disordered" evidence="11">
    <location>
        <begin position="1"/>
        <end position="50"/>
    </location>
</feature>
<name>A0A835IJC3_9MAGN</name>
<keyword evidence="7 10" id="KW-0624">Polysaccharide degradation</keyword>
<dbReference type="Pfam" id="PF05687">
    <property type="entry name" value="BES1_N"/>
    <property type="match status" value="1"/>
</dbReference>
<evidence type="ECO:0000256" key="3">
    <source>
        <dbReference type="ARBA" id="ARBA00012594"/>
    </source>
</evidence>
<feature type="domain" description="BES1/BZR1 plant transcription factor N-terminal" evidence="12">
    <location>
        <begin position="80"/>
        <end position="198"/>
    </location>
</feature>
<dbReference type="InterPro" id="IPR018238">
    <property type="entry name" value="Glyco_hydro_14_CS"/>
</dbReference>
<keyword evidence="6 10" id="KW-0326">Glycosidase</keyword>
<proteinExistence type="inferred from homology"/>
<dbReference type="InterPro" id="IPR001554">
    <property type="entry name" value="Glyco_hydro_14"/>
</dbReference>
<evidence type="ECO:0000256" key="4">
    <source>
        <dbReference type="ARBA" id="ARBA00022801"/>
    </source>
</evidence>
<evidence type="ECO:0000256" key="2">
    <source>
        <dbReference type="ARBA" id="ARBA00005652"/>
    </source>
</evidence>
<dbReference type="GO" id="GO:0016161">
    <property type="term" value="F:beta-amylase activity"/>
    <property type="evidence" value="ECO:0007669"/>
    <property type="project" value="UniProtKB-EC"/>
</dbReference>
<dbReference type="AlphaFoldDB" id="A0A835IJC3"/>
<dbReference type="Pfam" id="PF01373">
    <property type="entry name" value="Glyco_hydro_14"/>
    <property type="match status" value="1"/>
</dbReference>
<dbReference type="EMBL" id="JADFTS010000003">
    <property type="protein sequence ID" value="KAF9617628.1"/>
    <property type="molecule type" value="Genomic_DNA"/>
</dbReference>
<comment type="caution">
    <text evidence="13">The sequence shown here is derived from an EMBL/GenBank/DDBJ whole genome shotgun (WGS) entry which is preliminary data.</text>
</comment>
<feature type="binding site" evidence="9">
    <location>
        <position position="314"/>
    </location>
    <ligand>
        <name>substrate</name>
    </ligand>
</feature>
<dbReference type="InterPro" id="IPR008540">
    <property type="entry name" value="BES1_N"/>
</dbReference>